<evidence type="ECO:0000313" key="9">
    <source>
        <dbReference type="EMBL" id="KAL1117147.1"/>
    </source>
</evidence>
<sequence length="141" mass="16161">MVFGANAVYLIVMCVFFEMFSAMNIVLFMITSASYIGSYQFMAYMSRSKMSESGQILDSGVDLNMAGGIAEHVKDMIILTAGSQLLSLLSNYFWLLMLLAPARGFYLLWVNLLSPYFFQEAPPQEVDEKKQRKLERKMRRH</sequence>
<proteinExistence type="inferred from homology"/>
<dbReference type="PANTHER" id="PTHR13505">
    <property type="entry name" value="TRANSMEMBRANE PROTEIN 208"/>
    <property type="match status" value="1"/>
</dbReference>
<comment type="similarity">
    <text evidence="2">Belongs to the TMEM208 family.</text>
</comment>
<evidence type="ECO:0000256" key="3">
    <source>
        <dbReference type="ARBA" id="ARBA00015033"/>
    </source>
</evidence>
<dbReference type="PANTHER" id="PTHR13505:SF7">
    <property type="entry name" value="TRANSMEMBRANE PROTEIN 208"/>
    <property type="match status" value="1"/>
</dbReference>
<feature type="transmembrane region" description="Helical" evidence="8">
    <location>
        <begin position="92"/>
        <end position="113"/>
    </location>
</feature>
<keyword evidence="6 8" id="KW-1133">Transmembrane helix</keyword>
<dbReference type="EMBL" id="JBFDAA010000016">
    <property type="protein sequence ID" value="KAL1117147.1"/>
    <property type="molecule type" value="Genomic_DNA"/>
</dbReference>
<organism evidence="9 10">
    <name type="scientific">Ranatra chinensis</name>
    <dbReference type="NCBI Taxonomy" id="642074"/>
    <lineage>
        <taxon>Eukaryota</taxon>
        <taxon>Metazoa</taxon>
        <taxon>Ecdysozoa</taxon>
        <taxon>Arthropoda</taxon>
        <taxon>Hexapoda</taxon>
        <taxon>Insecta</taxon>
        <taxon>Pterygota</taxon>
        <taxon>Neoptera</taxon>
        <taxon>Paraneoptera</taxon>
        <taxon>Hemiptera</taxon>
        <taxon>Heteroptera</taxon>
        <taxon>Panheteroptera</taxon>
        <taxon>Nepomorpha</taxon>
        <taxon>Nepidae</taxon>
        <taxon>Ranatrinae</taxon>
        <taxon>Ranatra</taxon>
    </lineage>
</organism>
<evidence type="ECO:0000256" key="5">
    <source>
        <dbReference type="ARBA" id="ARBA00022824"/>
    </source>
</evidence>
<accession>A0ABD0Y1S1</accession>
<comment type="subcellular location">
    <subcellularLocation>
        <location evidence="1">Endoplasmic reticulum membrane</location>
        <topology evidence="1">Multi-pass membrane protein</topology>
    </subcellularLocation>
</comment>
<dbReference type="Proteomes" id="UP001558652">
    <property type="component" value="Unassembled WGS sequence"/>
</dbReference>
<keyword evidence="7 8" id="KW-0472">Membrane</keyword>
<evidence type="ECO:0000256" key="4">
    <source>
        <dbReference type="ARBA" id="ARBA00022692"/>
    </source>
</evidence>
<feature type="transmembrane region" description="Helical" evidence="8">
    <location>
        <begin position="7"/>
        <end position="36"/>
    </location>
</feature>
<evidence type="ECO:0000256" key="7">
    <source>
        <dbReference type="ARBA" id="ARBA00023136"/>
    </source>
</evidence>
<evidence type="ECO:0000313" key="10">
    <source>
        <dbReference type="Proteomes" id="UP001558652"/>
    </source>
</evidence>
<protein>
    <recommendedName>
        <fullName evidence="3">Transmembrane protein 208</fullName>
    </recommendedName>
</protein>
<name>A0ABD0Y1S1_9HEMI</name>
<evidence type="ECO:0000256" key="2">
    <source>
        <dbReference type="ARBA" id="ARBA00009950"/>
    </source>
</evidence>
<keyword evidence="4 8" id="KW-0812">Transmembrane</keyword>
<evidence type="ECO:0000256" key="8">
    <source>
        <dbReference type="SAM" id="Phobius"/>
    </source>
</evidence>
<keyword evidence="5" id="KW-0256">Endoplasmic reticulum</keyword>
<gene>
    <name evidence="9" type="ORF">AAG570_004474</name>
</gene>
<dbReference type="Pfam" id="PF05620">
    <property type="entry name" value="TMEM208_SND2"/>
    <property type="match status" value="1"/>
</dbReference>
<evidence type="ECO:0000256" key="1">
    <source>
        <dbReference type="ARBA" id="ARBA00004477"/>
    </source>
</evidence>
<dbReference type="InterPro" id="IPR008506">
    <property type="entry name" value="SND2/TMEM208"/>
</dbReference>
<dbReference type="GO" id="GO:0005789">
    <property type="term" value="C:endoplasmic reticulum membrane"/>
    <property type="evidence" value="ECO:0007669"/>
    <property type="project" value="UniProtKB-SubCell"/>
</dbReference>
<keyword evidence="10" id="KW-1185">Reference proteome</keyword>
<comment type="caution">
    <text evidence="9">The sequence shown here is derived from an EMBL/GenBank/DDBJ whole genome shotgun (WGS) entry which is preliminary data.</text>
</comment>
<dbReference type="AlphaFoldDB" id="A0ABD0Y1S1"/>
<reference evidence="9 10" key="1">
    <citation type="submission" date="2024-07" db="EMBL/GenBank/DDBJ databases">
        <title>Chromosome-level genome assembly of the water stick insect Ranatra chinensis (Heteroptera: Nepidae).</title>
        <authorList>
            <person name="Liu X."/>
        </authorList>
    </citation>
    <scope>NUCLEOTIDE SEQUENCE [LARGE SCALE GENOMIC DNA]</scope>
    <source>
        <strain evidence="9">Cailab_2021Rc</strain>
        <tissue evidence="9">Muscle</tissue>
    </source>
</reference>
<evidence type="ECO:0000256" key="6">
    <source>
        <dbReference type="ARBA" id="ARBA00022989"/>
    </source>
</evidence>